<accession>T1HQJ0</accession>
<evidence type="ECO:0000256" key="2">
    <source>
        <dbReference type="ARBA" id="ARBA00022448"/>
    </source>
</evidence>
<protein>
    <submittedName>
        <fullName evidence="7">MFS domain-containing protein</fullName>
    </submittedName>
</protein>
<dbReference type="InterPro" id="IPR011701">
    <property type="entry name" value="MFS"/>
</dbReference>
<keyword evidence="2" id="KW-0813">Transport</keyword>
<keyword evidence="8" id="KW-1185">Reference proteome</keyword>
<dbReference type="Pfam" id="PF07690">
    <property type="entry name" value="MFS_1"/>
    <property type="match status" value="1"/>
</dbReference>
<dbReference type="SUPFAM" id="SSF103473">
    <property type="entry name" value="MFS general substrate transporter"/>
    <property type="match status" value="1"/>
</dbReference>
<evidence type="ECO:0000256" key="1">
    <source>
        <dbReference type="ARBA" id="ARBA00004127"/>
    </source>
</evidence>
<dbReference type="GO" id="GO:0022857">
    <property type="term" value="F:transmembrane transporter activity"/>
    <property type="evidence" value="ECO:0007669"/>
    <property type="project" value="InterPro"/>
</dbReference>
<organism evidence="7 8">
    <name type="scientific">Rhodnius prolixus</name>
    <name type="common">Triatomid bug</name>
    <dbReference type="NCBI Taxonomy" id="13249"/>
    <lineage>
        <taxon>Eukaryota</taxon>
        <taxon>Metazoa</taxon>
        <taxon>Ecdysozoa</taxon>
        <taxon>Arthropoda</taxon>
        <taxon>Hexapoda</taxon>
        <taxon>Insecta</taxon>
        <taxon>Pterygota</taxon>
        <taxon>Neoptera</taxon>
        <taxon>Paraneoptera</taxon>
        <taxon>Hemiptera</taxon>
        <taxon>Heteroptera</taxon>
        <taxon>Panheteroptera</taxon>
        <taxon>Cimicomorpha</taxon>
        <taxon>Reduviidae</taxon>
        <taxon>Triatominae</taxon>
        <taxon>Rhodnius</taxon>
    </lineage>
</organism>
<evidence type="ECO:0000256" key="4">
    <source>
        <dbReference type="ARBA" id="ARBA00022989"/>
    </source>
</evidence>
<comment type="subcellular location">
    <subcellularLocation>
        <location evidence="1">Endomembrane system</location>
        <topology evidence="1">Multi-pass membrane protein</topology>
    </subcellularLocation>
</comment>
<name>T1HQJ0_RHOPR</name>
<sequence>MSNVDISQMDFQRNDKNFGVTGDHLETVAERQQRWASIRIMYFTVFLMSLGFSVVLTGLWPYLRQLDRTASKDFMGFVVAAHPFSQMLFSPLVGLWGNKLGKIRIPLITTIVVFIFASSIYSSIEVFDNYRKYWILFARFLVGGSAASMALCRSYVSAATKYDERTRAVSMISLAQLLGFIVGPGLQAAVTPLGDNGYRFSQNVIALNMYTAAGWINVTLGIINFILVLPFFFKEKSIAAREAMLLTSATNGNVWFCF</sequence>
<feature type="domain" description="Major facilitator superfamily (MFS) profile" evidence="6">
    <location>
        <begin position="37"/>
        <end position="258"/>
    </location>
</feature>
<dbReference type="PANTHER" id="PTHR23510">
    <property type="entry name" value="INNER MEMBRANE TRANSPORT PROTEIN YAJR"/>
    <property type="match status" value="1"/>
</dbReference>
<dbReference type="OMA" id="LAMMMPC"/>
<dbReference type="EnsemblMetazoa" id="RPRC006314-RA">
    <property type="protein sequence ID" value="RPRC006314-PA"/>
    <property type="gene ID" value="RPRC006314"/>
</dbReference>
<dbReference type="EMBL" id="ACPB03008561">
    <property type="status" value="NOT_ANNOTATED_CDS"/>
    <property type="molecule type" value="Genomic_DNA"/>
</dbReference>
<dbReference type="GO" id="GO:0012505">
    <property type="term" value="C:endomembrane system"/>
    <property type="evidence" value="ECO:0007669"/>
    <property type="project" value="UniProtKB-SubCell"/>
</dbReference>
<keyword evidence="3" id="KW-0812">Transmembrane</keyword>
<evidence type="ECO:0000256" key="3">
    <source>
        <dbReference type="ARBA" id="ARBA00022692"/>
    </source>
</evidence>
<dbReference type="GO" id="GO:0005765">
    <property type="term" value="C:lysosomal membrane"/>
    <property type="evidence" value="ECO:0007669"/>
    <property type="project" value="TreeGrafter"/>
</dbReference>
<keyword evidence="4" id="KW-1133">Transmembrane helix</keyword>
<dbReference type="AlphaFoldDB" id="T1HQJ0"/>
<dbReference type="eggNOG" id="KOG2325">
    <property type="taxonomic scope" value="Eukaryota"/>
</dbReference>
<proteinExistence type="predicted"/>
<evidence type="ECO:0000313" key="8">
    <source>
        <dbReference type="Proteomes" id="UP000015103"/>
    </source>
</evidence>
<dbReference type="HOGENOM" id="CLU_1078939_0_0_1"/>
<dbReference type="PROSITE" id="PS50850">
    <property type="entry name" value="MFS"/>
    <property type="match status" value="1"/>
</dbReference>
<evidence type="ECO:0000313" key="7">
    <source>
        <dbReference type="EnsemblMetazoa" id="RPRC006314-PA"/>
    </source>
</evidence>
<dbReference type="STRING" id="13249.T1HQJ0"/>
<dbReference type="Proteomes" id="UP000015103">
    <property type="component" value="Unassembled WGS sequence"/>
</dbReference>
<dbReference type="InterPro" id="IPR036259">
    <property type="entry name" value="MFS_trans_sf"/>
</dbReference>
<evidence type="ECO:0000256" key="5">
    <source>
        <dbReference type="ARBA" id="ARBA00023136"/>
    </source>
</evidence>
<dbReference type="Gene3D" id="1.20.1250.20">
    <property type="entry name" value="MFS general substrate transporter like domains"/>
    <property type="match status" value="1"/>
</dbReference>
<dbReference type="VEuPathDB" id="VectorBase:RPRC006314"/>
<dbReference type="InterPro" id="IPR020846">
    <property type="entry name" value="MFS_dom"/>
</dbReference>
<evidence type="ECO:0000259" key="6">
    <source>
        <dbReference type="PROSITE" id="PS50850"/>
    </source>
</evidence>
<reference evidence="7" key="1">
    <citation type="submission" date="2015-05" db="UniProtKB">
        <authorList>
            <consortium name="EnsemblMetazoa"/>
        </authorList>
    </citation>
    <scope>IDENTIFICATION</scope>
</reference>
<dbReference type="InParanoid" id="T1HQJ0"/>
<dbReference type="PANTHER" id="PTHR23510:SF3">
    <property type="entry name" value="MAJOR FACILITATOR SUPERFAMILY DOMAIN-CONTAINING PROTEIN 8"/>
    <property type="match status" value="1"/>
</dbReference>
<dbReference type="InterPro" id="IPR051068">
    <property type="entry name" value="MFS_Domain-Containing_Protein"/>
</dbReference>
<keyword evidence="5" id="KW-0472">Membrane</keyword>